<proteinExistence type="predicted"/>
<dbReference type="CDD" id="cd01949">
    <property type="entry name" value="GGDEF"/>
    <property type="match status" value="1"/>
</dbReference>
<dbReference type="EC" id="2.7.7.65" evidence="1"/>
<dbReference type="Pfam" id="PF00990">
    <property type="entry name" value="GGDEF"/>
    <property type="match status" value="1"/>
</dbReference>
<reference evidence="4" key="1">
    <citation type="journal article" date="2019" name="Int. J. Syst. Evol. Microbiol.">
        <title>The Global Catalogue of Microorganisms (GCM) 10K type strain sequencing project: providing services to taxonomists for standard genome sequencing and annotation.</title>
        <authorList>
            <consortium name="The Broad Institute Genomics Platform"/>
            <consortium name="The Broad Institute Genome Sequencing Center for Infectious Disease"/>
            <person name="Wu L."/>
            <person name="Ma J."/>
        </authorList>
    </citation>
    <scope>NUCLEOTIDE SEQUENCE [LARGE SCALE GENOMIC DNA]</scope>
    <source>
        <strain evidence="4">TISTR 1906</strain>
    </source>
</reference>
<accession>A0ABW5URZ9</accession>
<comment type="caution">
    <text evidence="3">The sequence shown here is derived from an EMBL/GenBank/DDBJ whole genome shotgun (WGS) entry which is preliminary data.</text>
</comment>
<name>A0ABW5URZ9_9BURK</name>
<dbReference type="PANTHER" id="PTHR45138">
    <property type="entry name" value="REGULATORY COMPONENTS OF SENSORY TRANSDUCTION SYSTEM"/>
    <property type="match status" value="1"/>
</dbReference>
<dbReference type="InterPro" id="IPR000160">
    <property type="entry name" value="GGDEF_dom"/>
</dbReference>
<evidence type="ECO:0000259" key="2">
    <source>
        <dbReference type="PROSITE" id="PS50887"/>
    </source>
</evidence>
<evidence type="ECO:0000256" key="1">
    <source>
        <dbReference type="ARBA" id="ARBA00012528"/>
    </source>
</evidence>
<evidence type="ECO:0000313" key="3">
    <source>
        <dbReference type="EMBL" id="MFD2756149.1"/>
    </source>
</evidence>
<gene>
    <name evidence="3" type="ORF">ACFSW6_18925</name>
</gene>
<feature type="domain" description="GGDEF" evidence="2">
    <location>
        <begin position="177"/>
        <end position="303"/>
    </location>
</feature>
<dbReference type="RefSeq" id="WP_066482999.1">
    <property type="nucleotide sequence ID" value="NZ_BCNT01000020.1"/>
</dbReference>
<dbReference type="InterPro" id="IPR029787">
    <property type="entry name" value="Nucleotide_cyclase"/>
</dbReference>
<dbReference type="PROSITE" id="PS50887">
    <property type="entry name" value="GGDEF"/>
    <property type="match status" value="1"/>
</dbReference>
<dbReference type="SMART" id="SM00267">
    <property type="entry name" value="GGDEF"/>
    <property type="match status" value="1"/>
</dbReference>
<sequence length="305" mass="33119">MSTAFDMLALPEASALLSGLARTAMPVALYDRDDRLCYANEAFDAAFLHGLALPVAFADVLRHGFHHGFGIRIDCGDIEAFLADILPRRRQQAHRQVTTDLLDGRWIQFTETLLPDGWLLTIASDITALKHNEQTIRHAHASAMQAALTDALTGVPNRRHILELAEQALADHAASGEALTAVLLDLDHFKHINDAHGHQAGDAVLQHFCRLAQQYLRPGDCWGRFGGEEFLLLLPGADAQAAVAVVERLRAMQSDADVPAYTFSAGVAQLQPGEPLQHLLHRADAALYAAKAAGRCCTAIAAEDF</sequence>
<dbReference type="SUPFAM" id="SSF55073">
    <property type="entry name" value="Nucleotide cyclase"/>
    <property type="match status" value="1"/>
</dbReference>
<evidence type="ECO:0000313" key="4">
    <source>
        <dbReference type="Proteomes" id="UP001597463"/>
    </source>
</evidence>
<dbReference type="Pfam" id="PF12860">
    <property type="entry name" value="PAS_7"/>
    <property type="match status" value="1"/>
</dbReference>
<dbReference type="Gene3D" id="3.30.70.270">
    <property type="match status" value="1"/>
</dbReference>
<dbReference type="NCBIfam" id="TIGR00254">
    <property type="entry name" value="GGDEF"/>
    <property type="match status" value="1"/>
</dbReference>
<dbReference type="PANTHER" id="PTHR45138:SF24">
    <property type="entry name" value="DIGUANYLATE CYCLASE DGCC-RELATED"/>
    <property type="match status" value="1"/>
</dbReference>
<dbReference type="Proteomes" id="UP001597463">
    <property type="component" value="Unassembled WGS sequence"/>
</dbReference>
<keyword evidence="4" id="KW-1185">Reference proteome</keyword>
<dbReference type="InterPro" id="IPR050469">
    <property type="entry name" value="Diguanylate_Cyclase"/>
</dbReference>
<organism evidence="3 4">
    <name type="scientific">Comamonas terrae</name>
    <dbReference type="NCBI Taxonomy" id="673548"/>
    <lineage>
        <taxon>Bacteria</taxon>
        <taxon>Pseudomonadati</taxon>
        <taxon>Pseudomonadota</taxon>
        <taxon>Betaproteobacteria</taxon>
        <taxon>Burkholderiales</taxon>
        <taxon>Comamonadaceae</taxon>
        <taxon>Comamonas</taxon>
    </lineage>
</organism>
<protein>
    <recommendedName>
        <fullName evidence="1">diguanylate cyclase</fullName>
        <ecNumber evidence="1">2.7.7.65</ecNumber>
    </recommendedName>
</protein>
<dbReference type="InterPro" id="IPR043128">
    <property type="entry name" value="Rev_trsase/Diguanyl_cyclase"/>
</dbReference>
<dbReference type="EMBL" id="JBHUMV010000009">
    <property type="protein sequence ID" value="MFD2756149.1"/>
    <property type="molecule type" value="Genomic_DNA"/>
</dbReference>